<dbReference type="EC" id="2.6.1.37" evidence="6"/>
<dbReference type="InterPro" id="IPR015421">
    <property type="entry name" value="PyrdxlP-dep_Trfase_major"/>
</dbReference>
<dbReference type="GO" id="GO:0047304">
    <property type="term" value="F:2-aminoethylphosphonate-pyruvate transaminase activity"/>
    <property type="evidence" value="ECO:0007669"/>
    <property type="project" value="UniProtKB-EC"/>
</dbReference>
<dbReference type="PANTHER" id="PTHR42778:SF1">
    <property type="entry name" value="2-AMINOETHYLPHOSPHONATE--PYRUVATE TRANSAMINASE"/>
    <property type="match status" value="1"/>
</dbReference>
<keyword evidence="5 9" id="KW-0670">Pyruvate</keyword>
<dbReference type="NCBIfam" id="TIGR03301">
    <property type="entry name" value="PhnW-AepZ"/>
    <property type="match status" value="1"/>
</dbReference>
<evidence type="ECO:0000256" key="7">
    <source>
        <dbReference type="ARBA" id="ARBA00049460"/>
    </source>
</evidence>
<dbReference type="Gene3D" id="3.90.1150.10">
    <property type="entry name" value="Aspartate Aminotransferase, domain 1"/>
    <property type="match status" value="1"/>
</dbReference>
<dbReference type="InterPro" id="IPR015422">
    <property type="entry name" value="PyrdxlP-dep_Trfase_small"/>
</dbReference>
<name>A0A484HCV5_9ZZZZ</name>
<dbReference type="EMBL" id="LR026963">
    <property type="protein sequence ID" value="VBB69652.1"/>
    <property type="molecule type" value="Genomic_DNA"/>
</dbReference>
<dbReference type="InterPro" id="IPR012703">
    <property type="entry name" value="NH2EtPonate_pyrv_transaminase"/>
</dbReference>
<comment type="catalytic activity">
    <reaction evidence="7">
        <text>(2-aminoethyl)phosphonate + pyruvate = phosphonoacetaldehyde + L-alanine</text>
        <dbReference type="Rhea" id="RHEA:17021"/>
        <dbReference type="ChEBI" id="CHEBI:15361"/>
        <dbReference type="ChEBI" id="CHEBI:57418"/>
        <dbReference type="ChEBI" id="CHEBI:57972"/>
        <dbReference type="ChEBI" id="CHEBI:58383"/>
        <dbReference type="EC" id="2.6.1.37"/>
    </reaction>
</comment>
<comment type="cofactor">
    <cofactor evidence="1">
        <name>pyridoxal 5'-phosphate</name>
        <dbReference type="ChEBI" id="CHEBI:597326"/>
    </cofactor>
</comment>
<keyword evidence="2 9" id="KW-0032">Aminotransferase</keyword>
<dbReference type="Gene3D" id="3.40.640.10">
    <property type="entry name" value="Type I PLP-dependent aspartate aminotransferase-like (Major domain)"/>
    <property type="match status" value="1"/>
</dbReference>
<accession>A0A484HCV5</accession>
<dbReference type="PIRSF" id="PIRSF000524">
    <property type="entry name" value="SPT"/>
    <property type="match status" value="1"/>
</dbReference>
<evidence type="ECO:0000256" key="2">
    <source>
        <dbReference type="ARBA" id="ARBA00022576"/>
    </source>
</evidence>
<gene>
    <name evidence="9" type="ORF">RIEGSTA812A_PEG_1125</name>
</gene>
<dbReference type="PANTHER" id="PTHR42778">
    <property type="entry name" value="2-AMINOETHYLPHOSPHONATE--PYRUVATE TRANSAMINASE"/>
    <property type="match status" value="1"/>
</dbReference>
<organism evidence="9">
    <name type="scientific">invertebrate metagenome</name>
    <dbReference type="NCBI Taxonomy" id="1711999"/>
    <lineage>
        <taxon>unclassified sequences</taxon>
        <taxon>metagenomes</taxon>
        <taxon>organismal metagenomes</taxon>
    </lineage>
</organism>
<dbReference type="HAMAP" id="MF_01376">
    <property type="entry name" value="PhnW_aminotrans_5"/>
    <property type="match status" value="1"/>
</dbReference>
<feature type="domain" description="Aminotransferase class V" evidence="8">
    <location>
        <begin position="40"/>
        <end position="310"/>
    </location>
</feature>
<dbReference type="AlphaFoldDB" id="A0A484HCV5"/>
<dbReference type="InterPro" id="IPR024169">
    <property type="entry name" value="SP_NH2Trfase/AEP_transaminase"/>
</dbReference>
<protein>
    <recommendedName>
        <fullName evidence="6">2-aminoethylphosphonate--pyruvate transaminase</fullName>
        <ecNumber evidence="6">2.6.1.37</ecNumber>
    </recommendedName>
</protein>
<dbReference type="NCBIfam" id="TIGR02326">
    <property type="entry name" value="transamin_PhnW"/>
    <property type="match status" value="1"/>
</dbReference>
<evidence type="ECO:0000313" key="9">
    <source>
        <dbReference type="EMBL" id="VBB69652.1"/>
    </source>
</evidence>
<reference evidence="9" key="1">
    <citation type="submission" date="2018-10" db="EMBL/GenBank/DDBJ databases">
        <authorList>
            <person name="Gruber-Vodicka H."/>
            <person name="Jaeckle O."/>
        </authorList>
    </citation>
    <scope>NUCLEOTIDE SEQUENCE</scope>
</reference>
<evidence type="ECO:0000256" key="4">
    <source>
        <dbReference type="ARBA" id="ARBA00022898"/>
    </source>
</evidence>
<evidence type="ECO:0000256" key="3">
    <source>
        <dbReference type="ARBA" id="ARBA00022679"/>
    </source>
</evidence>
<evidence type="ECO:0000256" key="1">
    <source>
        <dbReference type="ARBA" id="ARBA00001933"/>
    </source>
</evidence>
<evidence type="ECO:0000256" key="6">
    <source>
        <dbReference type="ARBA" id="ARBA00044521"/>
    </source>
</evidence>
<dbReference type="SUPFAM" id="SSF53383">
    <property type="entry name" value="PLP-dependent transferases"/>
    <property type="match status" value="1"/>
</dbReference>
<dbReference type="NCBIfam" id="NF010006">
    <property type="entry name" value="PRK13479.1"/>
    <property type="match status" value="1"/>
</dbReference>
<dbReference type="Pfam" id="PF00266">
    <property type="entry name" value="Aminotran_5"/>
    <property type="match status" value="1"/>
</dbReference>
<dbReference type="GO" id="GO:0019700">
    <property type="term" value="P:organic phosphonate catabolic process"/>
    <property type="evidence" value="ECO:0007669"/>
    <property type="project" value="InterPro"/>
</dbReference>
<keyword evidence="3 9" id="KW-0808">Transferase</keyword>
<evidence type="ECO:0000259" key="8">
    <source>
        <dbReference type="Pfam" id="PF00266"/>
    </source>
</evidence>
<proteinExistence type="inferred from homology"/>
<evidence type="ECO:0000256" key="5">
    <source>
        <dbReference type="ARBA" id="ARBA00023317"/>
    </source>
</evidence>
<dbReference type="InterPro" id="IPR000192">
    <property type="entry name" value="Aminotrans_V_dom"/>
</dbReference>
<sequence>MIHAVSPTFEEPLLLTPGPLTTARATREAMLRDFGSRDSLFMTLNRSVRERLLNLSGAAATHTCVPLQGSGTFAVEAMLGTLVPRTGGLVLVLVNGAYGRRMVEILDRIDRPYIVYETAETVPPTPKDVELLLMSKPDITHVAMVHCETTTGIINPIKDIAQIVYRHGRLLLLDSISAFGALDVRTTPFTALAASSGKCLEGVPGLAFVLCDRTALQGAAGQAHTLSLDLEAQWTAMERDGQWRFTPPTQVLVALSTALDLFYAAGGQPARLARYTENCRVLIEGMRGLGFVPLLSEALQAPTIVTFHMPTNPAFRFEDFYARMRGHGYVLYTGKLALAASFRVGCIGAIEPSDIAGMVATAASVLRQMGVT</sequence>
<keyword evidence="4" id="KW-0663">Pyridoxal phosphate</keyword>
<dbReference type="InterPro" id="IPR015424">
    <property type="entry name" value="PyrdxlP-dep_Trfase"/>
</dbReference>